<gene>
    <name evidence="3" type="ORF">HMPREF1536_04783</name>
</gene>
<dbReference type="InterPro" id="IPR034593">
    <property type="entry name" value="DgoD-like"/>
</dbReference>
<evidence type="ECO:0000313" key="4">
    <source>
        <dbReference type="Proteomes" id="UP000033035"/>
    </source>
</evidence>
<evidence type="ECO:0000256" key="1">
    <source>
        <dbReference type="ARBA" id="ARBA00023239"/>
    </source>
</evidence>
<sequence length="389" mass="43599">MKITDVKVWLVQGIKYNWTLLKIYTDEGYTGVGEATNWPGSPIVFEAAKHVGQRIIGLDPMKTDFIWTKLYRDLNWIGPYGASLCAISGIDMALLDLKAKVLGVPCYELLGGAYRKDILLYANYWFTGGGHNAKDYTEQALKVKEAGFTGLKFDPFAHTNYFYGEDLASNLTLTAAQQDLAFDVSKAVRDAVGPEFDIMIETHAMLNYRVAVKMAERLAKLDITWYEEPAGPESSQTLRAMRERIPSDVAICVGERHYTRFGIRSILEKHVCDVIMPDITRCGGPSEMKRMASMAEAYNVLIAPHNPNGPLSTLASSHVCAAIPNFFRQEFMYNDVPWRDTVIDHPIAEMVYDGHLHLSDRPGLGVDLVEEEMEKHPGITSDAPDNFYI</sequence>
<dbReference type="PATRIC" id="fig|1203610.3.peg.4876"/>
<dbReference type="InterPro" id="IPR029017">
    <property type="entry name" value="Enolase-like_N"/>
</dbReference>
<dbReference type="Proteomes" id="UP000033035">
    <property type="component" value="Unassembled WGS sequence"/>
</dbReference>
<dbReference type="HOGENOM" id="CLU_030273_3_2_10"/>
<dbReference type="CDD" id="cd03316">
    <property type="entry name" value="MR_like"/>
    <property type="match status" value="1"/>
</dbReference>
<dbReference type="Gene3D" id="3.20.20.120">
    <property type="entry name" value="Enolase-like C-terminal domain"/>
    <property type="match status" value="1"/>
</dbReference>
<dbReference type="InterPro" id="IPR013342">
    <property type="entry name" value="Mandelate_racemase_C"/>
</dbReference>
<dbReference type="Pfam" id="PF13378">
    <property type="entry name" value="MR_MLE_C"/>
    <property type="match status" value="1"/>
</dbReference>
<evidence type="ECO:0000259" key="2">
    <source>
        <dbReference type="SMART" id="SM00922"/>
    </source>
</evidence>
<dbReference type="PANTHER" id="PTHR48080:SF2">
    <property type="entry name" value="D-GALACTONATE DEHYDRATASE"/>
    <property type="match status" value="1"/>
</dbReference>
<dbReference type="InterPro" id="IPR029065">
    <property type="entry name" value="Enolase_C-like"/>
</dbReference>
<dbReference type="EMBL" id="AQHW01000027">
    <property type="protein sequence ID" value="KKB48319.1"/>
    <property type="molecule type" value="Genomic_DNA"/>
</dbReference>
<name>A0A0F5IRX0_9BACT</name>
<dbReference type="SMART" id="SM00922">
    <property type="entry name" value="MR_MLE"/>
    <property type="match status" value="1"/>
</dbReference>
<reference evidence="3 4" key="1">
    <citation type="submission" date="2013-04" db="EMBL/GenBank/DDBJ databases">
        <title>The Genome Sequence of Parabacteroides gordonii DSM 23371.</title>
        <authorList>
            <consortium name="The Broad Institute Genomics Platform"/>
            <person name="Earl A."/>
            <person name="Ward D."/>
            <person name="Feldgarden M."/>
            <person name="Gevers D."/>
            <person name="Martens E."/>
            <person name="Sakamoto M."/>
            <person name="Benno Y."/>
            <person name="Suzuki N."/>
            <person name="Matsunaga N."/>
            <person name="Koshihara K."/>
            <person name="Seki M."/>
            <person name="Komiya H."/>
            <person name="Walker B."/>
            <person name="Young S."/>
            <person name="Zeng Q."/>
            <person name="Gargeya S."/>
            <person name="Fitzgerald M."/>
            <person name="Haas B."/>
            <person name="Abouelleil A."/>
            <person name="Allen A.W."/>
            <person name="Alvarado L."/>
            <person name="Arachchi H.M."/>
            <person name="Berlin A.M."/>
            <person name="Chapman S.B."/>
            <person name="Gainer-Dewar J."/>
            <person name="Goldberg J."/>
            <person name="Griggs A."/>
            <person name="Gujja S."/>
            <person name="Hansen M."/>
            <person name="Howarth C."/>
            <person name="Imamovic A."/>
            <person name="Ireland A."/>
            <person name="Larimer J."/>
            <person name="McCowan C."/>
            <person name="Murphy C."/>
            <person name="Pearson M."/>
            <person name="Poon T.W."/>
            <person name="Priest M."/>
            <person name="Roberts A."/>
            <person name="Saif S."/>
            <person name="Shea T."/>
            <person name="Sisk P."/>
            <person name="Sykes S."/>
            <person name="Wortman J."/>
            <person name="Nusbaum C."/>
            <person name="Birren B."/>
        </authorList>
    </citation>
    <scope>NUCLEOTIDE SEQUENCE [LARGE SCALE GENOMIC DNA]</scope>
    <source>
        <strain evidence="3 4">MS-1</strain>
    </source>
</reference>
<proteinExistence type="predicted"/>
<dbReference type="InterPro" id="IPR013341">
    <property type="entry name" value="Mandelate_racemase_N_dom"/>
</dbReference>
<dbReference type="RefSeq" id="WP_028727340.1">
    <property type="nucleotide sequence ID" value="NZ_AUAE01000013.1"/>
</dbReference>
<dbReference type="Pfam" id="PF02746">
    <property type="entry name" value="MR_MLE_N"/>
    <property type="match status" value="1"/>
</dbReference>
<accession>A0A0F5IRX0</accession>
<comment type="caution">
    <text evidence="3">The sequence shown here is derived from an EMBL/GenBank/DDBJ whole genome shotgun (WGS) entry which is preliminary data.</text>
</comment>
<dbReference type="GO" id="GO:0016829">
    <property type="term" value="F:lyase activity"/>
    <property type="evidence" value="ECO:0007669"/>
    <property type="project" value="UniProtKB-KW"/>
</dbReference>
<dbReference type="SFLD" id="SFLDS00001">
    <property type="entry name" value="Enolase"/>
    <property type="match status" value="1"/>
</dbReference>
<dbReference type="AlphaFoldDB" id="A0A0F5IRX0"/>
<feature type="domain" description="Mandelate racemase/muconate lactonizing enzyme C-terminal" evidence="2">
    <location>
        <begin position="133"/>
        <end position="246"/>
    </location>
</feature>
<dbReference type="Gene3D" id="3.30.390.10">
    <property type="entry name" value="Enolase-like, N-terminal domain"/>
    <property type="match status" value="1"/>
</dbReference>
<keyword evidence="4" id="KW-1185">Reference proteome</keyword>
<dbReference type="PANTHER" id="PTHR48080">
    <property type="entry name" value="D-GALACTONATE DEHYDRATASE-RELATED"/>
    <property type="match status" value="1"/>
</dbReference>
<keyword evidence="1" id="KW-0456">Lyase</keyword>
<dbReference type="SUPFAM" id="SSF51604">
    <property type="entry name" value="Enolase C-terminal domain-like"/>
    <property type="match status" value="1"/>
</dbReference>
<dbReference type="SFLD" id="SFLDG00179">
    <property type="entry name" value="mandelate_racemase"/>
    <property type="match status" value="1"/>
</dbReference>
<dbReference type="SUPFAM" id="SSF54826">
    <property type="entry name" value="Enolase N-terminal domain-like"/>
    <property type="match status" value="1"/>
</dbReference>
<organism evidence="3 4">
    <name type="scientific">Parabacteroides gordonii MS-1 = DSM 23371</name>
    <dbReference type="NCBI Taxonomy" id="1203610"/>
    <lineage>
        <taxon>Bacteria</taxon>
        <taxon>Pseudomonadati</taxon>
        <taxon>Bacteroidota</taxon>
        <taxon>Bacteroidia</taxon>
        <taxon>Bacteroidales</taxon>
        <taxon>Tannerellaceae</taxon>
        <taxon>Parabacteroides</taxon>
    </lineage>
</organism>
<dbReference type="InterPro" id="IPR036849">
    <property type="entry name" value="Enolase-like_C_sf"/>
</dbReference>
<evidence type="ECO:0000313" key="3">
    <source>
        <dbReference type="EMBL" id="KKB48319.1"/>
    </source>
</evidence>
<dbReference type="GO" id="GO:0016854">
    <property type="term" value="F:racemase and epimerase activity"/>
    <property type="evidence" value="ECO:0007669"/>
    <property type="project" value="UniProtKB-ARBA"/>
</dbReference>
<protein>
    <recommendedName>
        <fullName evidence="2">Mandelate racemase/muconate lactonizing enzyme C-terminal domain-containing protein</fullName>
    </recommendedName>
</protein>
<dbReference type="STRING" id="1203610.HMPREF1536_04783"/>